<evidence type="ECO:0000256" key="2">
    <source>
        <dbReference type="ARBA" id="ARBA00022552"/>
    </source>
</evidence>
<evidence type="ECO:0000256" key="3">
    <source>
        <dbReference type="ARBA" id="ARBA00022603"/>
    </source>
</evidence>
<dbReference type="RefSeq" id="WP_092859690.1">
    <property type="nucleotide sequence ID" value="NZ_FOQH01000004.1"/>
</dbReference>
<keyword evidence="2 6" id="KW-0698">rRNA processing</keyword>
<dbReference type="NCBIfam" id="TIGR00138">
    <property type="entry name" value="rsmG_gidB"/>
    <property type="match status" value="1"/>
</dbReference>
<dbReference type="EC" id="2.1.1.170" evidence="6"/>
<dbReference type="InterPro" id="IPR003682">
    <property type="entry name" value="rRNA_ssu_MeTfrase_G"/>
</dbReference>
<feature type="binding site" evidence="6">
    <location>
        <position position="72"/>
    </location>
    <ligand>
        <name>S-adenosyl-L-methionine</name>
        <dbReference type="ChEBI" id="CHEBI:59789"/>
    </ligand>
</feature>
<dbReference type="PANTHER" id="PTHR31760:SF0">
    <property type="entry name" value="S-ADENOSYL-L-METHIONINE-DEPENDENT METHYLTRANSFERASES SUPERFAMILY PROTEIN"/>
    <property type="match status" value="1"/>
</dbReference>
<dbReference type="SUPFAM" id="SSF53335">
    <property type="entry name" value="S-adenosyl-L-methionine-dependent methyltransferases"/>
    <property type="match status" value="1"/>
</dbReference>
<organism evidence="7 8">
    <name type="scientific">Albimonas pacifica</name>
    <dbReference type="NCBI Taxonomy" id="1114924"/>
    <lineage>
        <taxon>Bacteria</taxon>
        <taxon>Pseudomonadati</taxon>
        <taxon>Pseudomonadota</taxon>
        <taxon>Alphaproteobacteria</taxon>
        <taxon>Rhodobacterales</taxon>
        <taxon>Paracoccaceae</taxon>
        <taxon>Albimonas</taxon>
    </lineage>
</organism>
<evidence type="ECO:0000256" key="6">
    <source>
        <dbReference type="HAMAP-Rule" id="MF_00074"/>
    </source>
</evidence>
<dbReference type="Gene3D" id="3.40.50.150">
    <property type="entry name" value="Vaccinia Virus protein VP39"/>
    <property type="match status" value="1"/>
</dbReference>
<comment type="subcellular location">
    <subcellularLocation>
        <location evidence="6">Cytoplasm</location>
    </subcellularLocation>
</comment>
<dbReference type="EMBL" id="FOQH01000004">
    <property type="protein sequence ID" value="SFI12853.1"/>
    <property type="molecule type" value="Genomic_DNA"/>
</dbReference>
<dbReference type="InterPro" id="IPR029063">
    <property type="entry name" value="SAM-dependent_MTases_sf"/>
</dbReference>
<dbReference type="PANTHER" id="PTHR31760">
    <property type="entry name" value="S-ADENOSYL-L-METHIONINE-DEPENDENT METHYLTRANSFERASES SUPERFAMILY PROTEIN"/>
    <property type="match status" value="1"/>
</dbReference>
<evidence type="ECO:0000256" key="1">
    <source>
        <dbReference type="ARBA" id="ARBA00022490"/>
    </source>
</evidence>
<dbReference type="AlphaFoldDB" id="A0A1I3FNP0"/>
<name>A0A1I3FNP0_9RHOB</name>
<evidence type="ECO:0000256" key="5">
    <source>
        <dbReference type="ARBA" id="ARBA00022691"/>
    </source>
</evidence>
<gene>
    <name evidence="6" type="primary">rsmG</name>
    <name evidence="7" type="ORF">SAMN05216258_104410</name>
</gene>
<protein>
    <recommendedName>
        <fullName evidence="6">Ribosomal RNA small subunit methyltransferase G</fullName>
        <ecNumber evidence="6">2.1.1.170</ecNumber>
    </recommendedName>
    <alternativeName>
        <fullName evidence="6">16S rRNA 7-methylguanosine methyltransferase</fullName>
        <shortName evidence="6">16S rRNA m7G methyltransferase</shortName>
    </alternativeName>
</protein>
<evidence type="ECO:0000313" key="8">
    <source>
        <dbReference type="Proteomes" id="UP000199377"/>
    </source>
</evidence>
<feature type="binding site" evidence="6">
    <location>
        <begin position="126"/>
        <end position="127"/>
    </location>
    <ligand>
        <name>S-adenosyl-L-methionine</name>
        <dbReference type="ChEBI" id="CHEBI:59789"/>
    </ligand>
</feature>
<comment type="catalytic activity">
    <reaction evidence="6">
        <text>guanosine(527) in 16S rRNA + S-adenosyl-L-methionine = N(7)-methylguanosine(527) in 16S rRNA + S-adenosyl-L-homocysteine</text>
        <dbReference type="Rhea" id="RHEA:42732"/>
        <dbReference type="Rhea" id="RHEA-COMP:10209"/>
        <dbReference type="Rhea" id="RHEA-COMP:10210"/>
        <dbReference type="ChEBI" id="CHEBI:57856"/>
        <dbReference type="ChEBI" id="CHEBI:59789"/>
        <dbReference type="ChEBI" id="CHEBI:74269"/>
        <dbReference type="ChEBI" id="CHEBI:74480"/>
        <dbReference type="EC" id="2.1.1.170"/>
    </reaction>
</comment>
<dbReference type="STRING" id="1114924.SAMN05216258_104410"/>
<comment type="similarity">
    <text evidence="6">Belongs to the methyltransferase superfamily. RNA methyltransferase RsmG family.</text>
</comment>
<keyword evidence="3 6" id="KW-0489">Methyltransferase</keyword>
<dbReference type="GO" id="GO:0070043">
    <property type="term" value="F:rRNA (guanine-N7-)-methyltransferase activity"/>
    <property type="evidence" value="ECO:0007669"/>
    <property type="project" value="UniProtKB-UniRule"/>
</dbReference>
<keyword evidence="8" id="KW-1185">Reference proteome</keyword>
<dbReference type="Pfam" id="PF02527">
    <property type="entry name" value="GidB"/>
    <property type="match status" value="1"/>
</dbReference>
<dbReference type="Proteomes" id="UP000199377">
    <property type="component" value="Unassembled WGS sequence"/>
</dbReference>
<comment type="function">
    <text evidence="6">Specifically methylates the N7 position of guanine in position 527 of 16S rRNA.</text>
</comment>
<accession>A0A1I3FNP0</accession>
<keyword evidence="5 6" id="KW-0949">S-adenosyl-L-methionine</keyword>
<keyword evidence="1 6" id="KW-0963">Cytoplasm</keyword>
<dbReference type="HAMAP" id="MF_00074">
    <property type="entry name" value="16SrRNA_methyltr_G"/>
    <property type="match status" value="1"/>
</dbReference>
<comment type="caution">
    <text evidence="6">Lacks conserved residue(s) required for the propagation of feature annotation.</text>
</comment>
<dbReference type="GO" id="GO:0005829">
    <property type="term" value="C:cytosol"/>
    <property type="evidence" value="ECO:0007669"/>
    <property type="project" value="TreeGrafter"/>
</dbReference>
<sequence length="212" mass="22347">MTGAEAALAPYGVSRETRGRLEVLAALLAKWNPKINLVARGTVQAVWTRHIADSAQLYALAPPQARSWIDLGSGGGFPGLVIGAIAAEKNPALDLTLVESDVRKCAFLSTAAGEMGVKLRVLARRIEAVEPGPRDVISARALASLDKLLGFAVPLAGPETICLFPKGAGAAGELTEAAANWHIRHRAHPSGTDPDAVILEIQEFSRGPLHRT</sequence>
<proteinExistence type="inferred from homology"/>
<dbReference type="OrthoDB" id="9808773at2"/>
<keyword evidence="4 6" id="KW-0808">Transferase</keyword>
<evidence type="ECO:0000313" key="7">
    <source>
        <dbReference type="EMBL" id="SFI12853.1"/>
    </source>
</evidence>
<reference evidence="7 8" key="1">
    <citation type="submission" date="2016-10" db="EMBL/GenBank/DDBJ databases">
        <authorList>
            <person name="de Groot N.N."/>
        </authorList>
    </citation>
    <scope>NUCLEOTIDE SEQUENCE [LARGE SCALE GENOMIC DNA]</scope>
    <source>
        <strain evidence="7 8">CGMCC 1.11030</strain>
    </source>
</reference>
<feature type="binding site" evidence="6">
    <location>
        <position position="77"/>
    </location>
    <ligand>
        <name>S-adenosyl-L-methionine</name>
        <dbReference type="ChEBI" id="CHEBI:59789"/>
    </ligand>
</feature>
<evidence type="ECO:0000256" key="4">
    <source>
        <dbReference type="ARBA" id="ARBA00022679"/>
    </source>
</evidence>
<feature type="binding site" evidence="6">
    <location>
        <position position="140"/>
    </location>
    <ligand>
        <name>S-adenosyl-L-methionine</name>
        <dbReference type="ChEBI" id="CHEBI:59789"/>
    </ligand>
</feature>